<reference evidence="3 4" key="1">
    <citation type="submission" date="2018-11" db="EMBL/GenBank/DDBJ databases">
        <title>Genomic analyses of the natural microbiome of Caenorhabditis elegans.</title>
        <authorList>
            <person name="Samuel B."/>
        </authorList>
    </citation>
    <scope>NUCLEOTIDE SEQUENCE [LARGE SCALE GENOMIC DNA]</scope>
    <source>
        <strain evidence="3 4">BIGb0473</strain>
    </source>
</reference>
<comment type="caution">
    <text evidence="3">The sequence shown here is derived from an EMBL/GenBank/DDBJ whole genome shotgun (WGS) entry which is preliminary data.</text>
</comment>
<feature type="chain" id="PRO_5040924168" evidence="2">
    <location>
        <begin position="19"/>
        <end position="438"/>
    </location>
</feature>
<keyword evidence="2" id="KW-0732">Signal</keyword>
<evidence type="ECO:0000256" key="1">
    <source>
        <dbReference type="SAM" id="MobiDB-lite"/>
    </source>
</evidence>
<dbReference type="PANTHER" id="PTHR40940">
    <property type="entry name" value="PROTEIN BATD-RELATED"/>
    <property type="match status" value="1"/>
</dbReference>
<organism evidence="3 4">
    <name type="scientific">Pseudomonas putida</name>
    <name type="common">Arthrobacter siderocapsulatus</name>
    <dbReference type="NCBI Taxonomy" id="303"/>
    <lineage>
        <taxon>Bacteria</taxon>
        <taxon>Pseudomonadati</taxon>
        <taxon>Pseudomonadota</taxon>
        <taxon>Gammaproteobacteria</taxon>
        <taxon>Pseudomonadales</taxon>
        <taxon>Pseudomonadaceae</taxon>
        <taxon>Pseudomonas</taxon>
    </lineage>
</organism>
<dbReference type="PANTHER" id="PTHR40940:SF1">
    <property type="entry name" value="PROTEIN BATD"/>
    <property type="match status" value="1"/>
</dbReference>
<dbReference type="EMBL" id="RJUR01000011">
    <property type="protein sequence ID" value="ROQ53002.1"/>
    <property type="molecule type" value="Genomic_DNA"/>
</dbReference>
<sequence>MRLVGLLLAWLLCSCALAADPQLRVQAQLLGGDSVVVGETVQLQLDVLTDTWFTGAPQLPTLSVPGALVTPPGDQAQHLTLNLDGSTWFGMRYLYPITVQQAVTLDIPALTVTARPGNAAAALSATTAALHLRVQLPTGVEPGQAVLVASALSLTQQVNPASRTLKVGDSLTRSVTLQAQGAPSLMLPVTALQAVPGLSLYLKTPQVQALDDGRGHVVGGQRIDTASYRIEQPGSYQLPAVQVHWWSTTDQALRSTTLPAVPFTASAGPAYTPVFSVADDLQRLGQQGRLHLSRHWLGAALVLAALGLAWRVWRSRGPTWLARWRHWQARRQARRLASAEHAWQQVPVDLARHPPQLTALYLWFRRSQGSVRLATADDTTLLALLRRGYGADGAPDTLLAALKAELAQLHARHSPRQPAAPARHGLRPLNPMQNRESR</sequence>
<proteinExistence type="predicted"/>
<evidence type="ECO:0000313" key="4">
    <source>
        <dbReference type="Proteomes" id="UP000269115"/>
    </source>
</evidence>
<dbReference type="RefSeq" id="WP_123752408.1">
    <property type="nucleotide sequence ID" value="NZ_RJUR01000011.1"/>
</dbReference>
<dbReference type="InterPro" id="IPR025738">
    <property type="entry name" value="BatD"/>
</dbReference>
<gene>
    <name evidence="3" type="ORF">EDF85_0752</name>
</gene>
<dbReference type="Proteomes" id="UP000269115">
    <property type="component" value="Unassembled WGS sequence"/>
</dbReference>
<name>A0A9X8HL09_PSEPU</name>
<dbReference type="AlphaFoldDB" id="A0A9X8HL09"/>
<feature type="region of interest" description="Disordered" evidence="1">
    <location>
        <begin position="410"/>
        <end position="438"/>
    </location>
</feature>
<evidence type="ECO:0000256" key="2">
    <source>
        <dbReference type="SAM" id="SignalP"/>
    </source>
</evidence>
<evidence type="ECO:0000313" key="3">
    <source>
        <dbReference type="EMBL" id="ROQ53002.1"/>
    </source>
</evidence>
<protein>
    <submittedName>
        <fullName evidence="3">Oxygen tolerance protein BatD</fullName>
    </submittedName>
</protein>
<dbReference type="PROSITE" id="PS51257">
    <property type="entry name" value="PROKAR_LIPOPROTEIN"/>
    <property type="match status" value="1"/>
</dbReference>
<accession>A0A9X8HL09</accession>
<feature type="signal peptide" evidence="2">
    <location>
        <begin position="1"/>
        <end position="18"/>
    </location>
</feature>